<gene>
    <name evidence="4" type="ORF">SAMN05444405_11228</name>
</gene>
<reference evidence="4 5" key="1">
    <citation type="submission" date="2016-11" db="EMBL/GenBank/DDBJ databases">
        <authorList>
            <person name="Jaros S."/>
            <person name="Januszkiewicz K."/>
            <person name="Wedrychowicz H."/>
        </authorList>
    </citation>
    <scope>NUCLEOTIDE SEQUENCE [LARGE SCALE GENOMIC DNA]</scope>
    <source>
        <strain evidence="4 5">DSM 26991</strain>
    </source>
</reference>
<protein>
    <submittedName>
        <fullName evidence="4">Transcriptional regulator, TetR family</fullName>
    </submittedName>
</protein>
<feature type="domain" description="HTH tetR-type" evidence="3">
    <location>
        <begin position="2"/>
        <end position="62"/>
    </location>
</feature>
<dbReference type="Pfam" id="PF00440">
    <property type="entry name" value="TetR_N"/>
    <property type="match status" value="1"/>
</dbReference>
<dbReference type="RefSeq" id="WP_073402578.1">
    <property type="nucleotide sequence ID" value="NZ_FQTV01000012.1"/>
</dbReference>
<dbReference type="InterPro" id="IPR001647">
    <property type="entry name" value="HTH_TetR"/>
</dbReference>
<name>A0A1M5DP94_9BACE</name>
<dbReference type="PANTHER" id="PTHR43479">
    <property type="entry name" value="ACREF/ENVCD OPERON REPRESSOR-RELATED"/>
    <property type="match status" value="1"/>
</dbReference>
<dbReference type="PANTHER" id="PTHR43479:SF11">
    <property type="entry name" value="ACREF_ENVCD OPERON REPRESSOR-RELATED"/>
    <property type="match status" value="1"/>
</dbReference>
<evidence type="ECO:0000313" key="5">
    <source>
        <dbReference type="Proteomes" id="UP000184509"/>
    </source>
</evidence>
<dbReference type="AlphaFoldDB" id="A0A1M5DP94"/>
<dbReference type="Proteomes" id="UP000184509">
    <property type="component" value="Unassembled WGS sequence"/>
</dbReference>
<organism evidence="4 5">
    <name type="scientific">Bacteroides luti</name>
    <dbReference type="NCBI Taxonomy" id="1297750"/>
    <lineage>
        <taxon>Bacteria</taxon>
        <taxon>Pseudomonadati</taxon>
        <taxon>Bacteroidota</taxon>
        <taxon>Bacteroidia</taxon>
        <taxon>Bacteroidales</taxon>
        <taxon>Bacteroidaceae</taxon>
        <taxon>Bacteroides</taxon>
    </lineage>
</organism>
<proteinExistence type="predicted"/>
<dbReference type="GO" id="GO:0003677">
    <property type="term" value="F:DNA binding"/>
    <property type="evidence" value="ECO:0007669"/>
    <property type="project" value="UniProtKB-UniRule"/>
</dbReference>
<dbReference type="SUPFAM" id="SSF46689">
    <property type="entry name" value="Homeodomain-like"/>
    <property type="match status" value="1"/>
</dbReference>
<evidence type="ECO:0000256" key="1">
    <source>
        <dbReference type="ARBA" id="ARBA00023125"/>
    </source>
</evidence>
<dbReference type="PROSITE" id="PS50977">
    <property type="entry name" value="HTH_TETR_2"/>
    <property type="match status" value="1"/>
</dbReference>
<dbReference type="OrthoDB" id="1092847at2"/>
<dbReference type="InterPro" id="IPR036271">
    <property type="entry name" value="Tet_transcr_reg_TetR-rel_C_sf"/>
</dbReference>
<dbReference type="Gene3D" id="1.10.357.10">
    <property type="entry name" value="Tetracycline Repressor, domain 2"/>
    <property type="match status" value="1"/>
</dbReference>
<evidence type="ECO:0000259" key="3">
    <source>
        <dbReference type="PROSITE" id="PS50977"/>
    </source>
</evidence>
<keyword evidence="5" id="KW-1185">Reference proteome</keyword>
<dbReference type="InterPro" id="IPR050624">
    <property type="entry name" value="HTH-type_Tx_Regulator"/>
</dbReference>
<dbReference type="InterPro" id="IPR009057">
    <property type="entry name" value="Homeodomain-like_sf"/>
</dbReference>
<feature type="DNA-binding region" description="H-T-H motif" evidence="2">
    <location>
        <begin position="25"/>
        <end position="44"/>
    </location>
</feature>
<dbReference type="SUPFAM" id="SSF48498">
    <property type="entry name" value="Tetracyclin repressor-like, C-terminal domain"/>
    <property type="match status" value="1"/>
</dbReference>
<evidence type="ECO:0000313" key="4">
    <source>
        <dbReference type="EMBL" id="SHF68691.1"/>
    </source>
</evidence>
<accession>A0A1M5DP94</accession>
<dbReference type="PRINTS" id="PR00455">
    <property type="entry name" value="HTHTETR"/>
</dbReference>
<evidence type="ECO:0000256" key="2">
    <source>
        <dbReference type="PROSITE-ProRule" id="PRU00335"/>
    </source>
</evidence>
<dbReference type="STRING" id="1297750.SAMN05444405_11228"/>
<keyword evidence="1 2" id="KW-0238">DNA-binding</keyword>
<dbReference type="EMBL" id="FQTV01000012">
    <property type="protein sequence ID" value="SHF68691.1"/>
    <property type="molecule type" value="Genomic_DNA"/>
</dbReference>
<sequence length="197" mass="23056">MKDTEDKILFGAFKLFLTKNFEKVTIADLEKALGLSRGAIFYYMKNKEELFIKVVDRYVLSPHNIETKFAAFKDSSLINFIDFYIEGINRTMKSIESCGVKNLSRCYFNLIFQAIQYYPDFGTLIAKVFDSELELWKRVISNALKSGEIRPEYDVDYVAMHFRYIYSGLSFEMCLKNGLDTTLLKDIFIKYYNEIKA</sequence>